<feature type="region of interest" description="Disordered" evidence="1">
    <location>
        <begin position="26"/>
        <end position="68"/>
    </location>
</feature>
<keyword evidence="3" id="KW-1185">Reference proteome</keyword>
<dbReference type="eggNOG" id="ENOG5033610">
    <property type="taxonomic scope" value="Bacteria"/>
</dbReference>
<protein>
    <submittedName>
        <fullName evidence="2">Uncharacterized protein</fullName>
    </submittedName>
</protein>
<gene>
    <name evidence="2" type="ORF">OG2516_17473</name>
</gene>
<sequence length="68" mass="7612">MTDIVTLKTICDELKIDPREARERLRAAASDAKTNPELAKARKPRTPWQWVKGSPAEKEARAVLKPTG</sequence>
<evidence type="ECO:0000313" key="2">
    <source>
        <dbReference type="EMBL" id="EAR49950.1"/>
    </source>
</evidence>
<dbReference type="EMBL" id="AAOT01000041">
    <property type="protein sequence ID" value="EAR49950.1"/>
    <property type="molecule type" value="Genomic_DNA"/>
</dbReference>
<dbReference type="RefSeq" id="WP_007256925.1">
    <property type="nucleotide sequence ID" value="NZ_CH724109.1"/>
</dbReference>
<accession>Q2CB89</accession>
<dbReference type="Proteomes" id="UP000003635">
    <property type="component" value="Unassembled WGS sequence"/>
</dbReference>
<dbReference type="OrthoDB" id="7433175at2"/>
<name>Q2CB89_OCEGH</name>
<evidence type="ECO:0000313" key="3">
    <source>
        <dbReference type="Proteomes" id="UP000003635"/>
    </source>
</evidence>
<dbReference type="HOGENOM" id="CLU_192312_0_0_5"/>
<reference evidence="2 3" key="1">
    <citation type="journal article" date="2010" name="J. Bacteriol.">
        <title>Genome sequences of Oceanicola granulosus HTCC2516(T) and Oceanicola batsensis HTCC2597(TDelta).</title>
        <authorList>
            <person name="Thrash J.C."/>
            <person name="Cho J.C."/>
            <person name="Vergin K.L."/>
            <person name="Giovannoni S.J."/>
        </authorList>
    </citation>
    <scope>NUCLEOTIDE SEQUENCE [LARGE SCALE GENOMIC DNA]</scope>
    <source>
        <strain evidence="3">ATCC BAA-861 / DSM 15982 / KCTC 12143 / HTCC2516</strain>
    </source>
</reference>
<dbReference type="AlphaFoldDB" id="Q2CB89"/>
<evidence type="ECO:0000256" key="1">
    <source>
        <dbReference type="SAM" id="MobiDB-lite"/>
    </source>
</evidence>
<comment type="caution">
    <text evidence="2">The sequence shown here is derived from an EMBL/GenBank/DDBJ whole genome shotgun (WGS) entry which is preliminary data.</text>
</comment>
<organism evidence="2 3">
    <name type="scientific">Oceanicola granulosus (strain ATCC BAA-861 / DSM 15982 / KCTC 12143 / HTCC2516)</name>
    <dbReference type="NCBI Taxonomy" id="314256"/>
    <lineage>
        <taxon>Bacteria</taxon>
        <taxon>Pseudomonadati</taxon>
        <taxon>Pseudomonadota</taxon>
        <taxon>Alphaproteobacteria</taxon>
        <taxon>Rhodobacterales</taxon>
        <taxon>Roseobacteraceae</taxon>
        <taxon>Oceanicola</taxon>
    </lineage>
</organism>
<proteinExistence type="predicted"/>